<dbReference type="InterPro" id="IPR000504">
    <property type="entry name" value="RRM_dom"/>
</dbReference>
<dbReference type="HAMAP" id="MF_03006">
    <property type="entry name" value="eIF3g"/>
    <property type="match status" value="1"/>
</dbReference>
<dbReference type="InterPro" id="IPR034240">
    <property type="entry name" value="eIF3G_RRM"/>
</dbReference>
<dbReference type="InterPro" id="IPR012677">
    <property type="entry name" value="Nucleotide-bd_a/b_plait_sf"/>
</dbReference>
<keyword evidence="1 5" id="KW-0963">Cytoplasm</keyword>
<dbReference type="InterPro" id="IPR024675">
    <property type="entry name" value="eIF3g_N"/>
</dbReference>
<dbReference type="AlphaFoldDB" id="A0A9W8H694"/>
<dbReference type="GO" id="GO:0003743">
    <property type="term" value="F:translation initiation factor activity"/>
    <property type="evidence" value="ECO:0007669"/>
    <property type="project" value="UniProtKB-UniRule"/>
</dbReference>
<evidence type="ECO:0000313" key="9">
    <source>
        <dbReference type="Proteomes" id="UP001140011"/>
    </source>
</evidence>
<keyword evidence="9" id="KW-1185">Reference proteome</keyword>
<comment type="function">
    <text evidence="5">RNA-binding component of the eukaryotic translation initiation factor 3 (eIF-3) complex, which is involved in protein synthesis of a specialized repertoire of mRNAs and, together with other initiation factors, stimulates binding of mRNA and methionyl-tRNAi to the 40S ribosome. The eIF-3 complex specifically targets and initiates translation of a subset of mRNAs involved in cell proliferation. This subunit can bind 18S rRNA.</text>
</comment>
<dbReference type="CDD" id="cd12933">
    <property type="entry name" value="eIF3G"/>
    <property type="match status" value="1"/>
</dbReference>
<dbReference type="GO" id="GO:0033290">
    <property type="term" value="C:eukaryotic 48S preinitiation complex"/>
    <property type="evidence" value="ECO:0007669"/>
    <property type="project" value="UniProtKB-UniRule"/>
</dbReference>
<dbReference type="InterPro" id="IPR035979">
    <property type="entry name" value="RBD_domain_sf"/>
</dbReference>
<sequence length="295" mass="31724">MSSAELSKTNWADDVEDQEFPSVEVITNADGTKTVIENRLNEDGKRVRVTRKIQEKIVQEHVNRAVAERKKWAKFGELRSDGTMKANGGVATTIGEVVELRLSQYAAQMKQQEIDAAEQEKAAAVKSSKILCRVCRGEHFTAKCPYKDTMTSAEDILGGGPVTAAAASADDSKGGPNAYVPPHMRAGAKSFGAGGGRAGSLGAGDARGDRRDEHPTIRITNLSEDTLEADVNQLCRPFGPLARVFVATDRSTGYCKGFAFVSYYDHDSAEKAIGKLNGHGFDNLILSADWANGGK</sequence>
<dbReference type="GO" id="GO:0016282">
    <property type="term" value="C:eukaryotic 43S preinitiation complex"/>
    <property type="evidence" value="ECO:0007669"/>
    <property type="project" value="UniProtKB-UniRule"/>
</dbReference>
<keyword evidence="4 5" id="KW-0648">Protein biosynthesis</keyword>
<dbReference type="OrthoDB" id="639027at2759"/>
<feature type="domain" description="RRM" evidence="7">
    <location>
        <begin position="215"/>
        <end position="293"/>
    </location>
</feature>
<organism evidence="8 9">
    <name type="scientific">Coemansia pectinata</name>
    <dbReference type="NCBI Taxonomy" id="1052879"/>
    <lineage>
        <taxon>Eukaryota</taxon>
        <taxon>Fungi</taxon>
        <taxon>Fungi incertae sedis</taxon>
        <taxon>Zoopagomycota</taxon>
        <taxon>Kickxellomycotina</taxon>
        <taxon>Kickxellomycetes</taxon>
        <taxon>Kickxellales</taxon>
        <taxon>Kickxellaceae</taxon>
        <taxon>Coemansia</taxon>
    </lineage>
</organism>
<evidence type="ECO:0000256" key="1">
    <source>
        <dbReference type="ARBA" id="ARBA00022490"/>
    </source>
</evidence>
<dbReference type="Proteomes" id="UP001140011">
    <property type="component" value="Unassembled WGS sequence"/>
</dbReference>
<dbReference type="GO" id="GO:0005852">
    <property type="term" value="C:eukaryotic translation initiation factor 3 complex"/>
    <property type="evidence" value="ECO:0007669"/>
    <property type="project" value="UniProtKB-UniRule"/>
</dbReference>
<comment type="subunit">
    <text evidence="5">Component of the eukaryotic translation initiation factor 3 (eIF-3) complex.</text>
</comment>
<comment type="caution">
    <text evidence="8">The sequence shown here is derived from an EMBL/GenBank/DDBJ whole genome shotgun (WGS) entry which is preliminary data.</text>
</comment>
<proteinExistence type="inferred from homology"/>
<protein>
    <recommendedName>
        <fullName evidence="5">Eukaryotic translation initiation factor 3 subunit G</fullName>
        <shortName evidence="5">eIF3g</shortName>
    </recommendedName>
    <alternativeName>
        <fullName evidence="5">Eukaryotic translation initiation factor 3 RNA-binding subunit</fullName>
        <shortName evidence="5">eIF-3 RNA-binding subunit</shortName>
    </alternativeName>
    <alternativeName>
        <fullName evidence="5">Translation initiation factor eIF3 p33 subunit homolog</fullName>
        <shortName evidence="5">eIF3 p33 homolog</shortName>
    </alternativeName>
</protein>
<dbReference type="InterPro" id="IPR017334">
    <property type="entry name" value="eIF3_g"/>
</dbReference>
<dbReference type="PANTHER" id="PTHR10352">
    <property type="entry name" value="EUKARYOTIC TRANSLATION INITIATION FACTOR 3 SUBUNIT G"/>
    <property type="match status" value="1"/>
</dbReference>
<evidence type="ECO:0000259" key="7">
    <source>
        <dbReference type="PROSITE" id="PS50102"/>
    </source>
</evidence>
<dbReference type="SMART" id="SM00360">
    <property type="entry name" value="RRM"/>
    <property type="match status" value="1"/>
</dbReference>
<dbReference type="GO" id="GO:0001732">
    <property type="term" value="P:formation of cytoplasmic translation initiation complex"/>
    <property type="evidence" value="ECO:0007669"/>
    <property type="project" value="UniProtKB-UniRule"/>
</dbReference>
<accession>A0A9W8H694</accession>
<evidence type="ECO:0000313" key="8">
    <source>
        <dbReference type="EMBL" id="KAJ2756962.1"/>
    </source>
</evidence>
<dbReference type="SUPFAM" id="SSF54928">
    <property type="entry name" value="RNA-binding domain, RBD"/>
    <property type="match status" value="1"/>
</dbReference>
<gene>
    <name evidence="5 8" type="primary">TIF35</name>
    <name evidence="8" type="ORF">GGI19_000412</name>
</gene>
<dbReference type="PIRSF" id="PIRSF037949">
    <property type="entry name" value="Transl_init_eIF-3_RNA-bind"/>
    <property type="match status" value="1"/>
</dbReference>
<evidence type="ECO:0000256" key="4">
    <source>
        <dbReference type="ARBA" id="ARBA00022917"/>
    </source>
</evidence>
<evidence type="ECO:0000256" key="2">
    <source>
        <dbReference type="ARBA" id="ARBA00022540"/>
    </source>
</evidence>
<keyword evidence="2 5" id="KW-0396">Initiation factor</keyword>
<dbReference type="CDD" id="cd12408">
    <property type="entry name" value="RRM_eIF3G_like"/>
    <property type="match status" value="1"/>
</dbReference>
<dbReference type="Gene3D" id="3.30.70.330">
    <property type="match status" value="1"/>
</dbReference>
<dbReference type="Pfam" id="PF12353">
    <property type="entry name" value="eIF3g"/>
    <property type="match status" value="1"/>
</dbReference>
<comment type="subcellular location">
    <subcellularLocation>
        <location evidence="5">Cytoplasm</location>
    </subcellularLocation>
</comment>
<name>A0A9W8H694_9FUNG</name>
<comment type="similarity">
    <text evidence="5">Belongs to the eIF-3 subunit G family.</text>
</comment>
<evidence type="ECO:0000256" key="5">
    <source>
        <dbReference type="HAMAP-Rule" id="MF_03006"/>
    </source>
</evidence>
<keyword evidence="3 6" id="KW-0694">RNA-binding</keyword>
<reference evidence="8" key="1">
    <citation type="submission" date="2022-07" db="EMBL/GenBank/DDBJ databases">
        <title>Phylogenomic reconstructions and comparative analyses of Kickxellomycotina fungi.</title>
        <authorList>
            <person name="Reynolds N.K."/>
            <person name="Stajich J.E."/>
            <person name="Barry K."/>
            <person name="Grigoriev I.V."/>
            <person name="Crous P."/>
            <person name="Smith M.E."/>
        </authorList>
    </citation>
    <scope>NUCLEOTIDE SEQUENCE</scope>
    <source>
        <strain evidence="8">BCRC 34297</strain>
    </source>
</reference>
<dbReference type="EMBL" id="JANBUH010000011">
    <property type="protein sequence ID" value="KAJ2756962.1"/>
    <property type="molecule type" value="Genomic_DNA"/>
</dbReference>
<dbReference type="PROSITE" id="PS50102">
    <property type="entry name" value="RRM"/>
    <property type="match status" value="1"/>
</dbReference>
<dbReference type="Pfam" id="PF00076">
    <property type="entry name" value="RRM_1"/>
    <property type="match status" value="1"/>
</dbReference>
<evidence type="ECO:0000256" key="6">
    <source>
        <dbReference type="PROSITE-ProRule" id="PRU00176"/>
    </source>
</evidence>
<dbReference type="GO" id="GO:0003723">
    <property type="term" value="F:RNA binding"/>
    <property type="evidence" value="ECO:0007669"/>
    <property type="project" value="UniProtKB-UniRule"/>
</dbReference>
<evidence type="ECO:0000256" key="3">
    <source>
        <dbReference type="ARBA" id="ARBA00022884"/>
    </source>
</evidence>